<dbReference type="OrthoDB" id="1673646at2"/>
<dbReference type="InterPro" id="IPR050706">
    <property type="entry name" value="Cyclic-di-GMP_PDE-like"/>
</dbReference>
<proteinExistence type="predicted"/>
<name>A0A5N0UU13_9PSEU</name>
<dbReference type="SUPFAM" id="SSF55073">
    <property type="entry name" value="Nucleotide cyclase"/>
    <property type="match status" value="1"/>
</dbReference>
<dbReference type="PROSITE" id="PS50883">
    <property type="entry name" value="EAL"/>
    <property type="match status" value="1"/>
</dbReference>
<dbReference type="Pfam" id="PF00990">
    <property type="entry name" value="GGDEF"/>
    <property type="match status" value="1"/>
</dbReference>
<dbReference type="SUPFAM" id="SSF141868">
    <property type="entry name" value="EAL domain-like"/>
    <property type="match status" value="1"/>
</dbReference>
<evidence type="ECO:0000259" key="3">
    <source>
        <dbReference type="PROSITE" id="PS50887"/>
    </source>
</evidence>
<protein>
    <submittedName>
        <fullName evidence="4">EAL domain-containing protein</fullName>
    </submittedName>
</protein>
<dbReference type="InterPro" id="IPR035919">
    <property type="entry name" value="EAL_sf"/>
</dbReference>
<dbReference type="Gene3D" id="3.30.70.270">
    <property type="match status" value="1"/>
</dbReference>
<feature type="region of interest" description="Disordered" evidence="1">
    <location>
        <begin position="566"/>
        <end position="588"/>
    </location>
</feature>
<sequence>MNISRHPWRNPGTTSEDVHVSAAPNAVRFAFQPLYSLHTGGIVALEALARPGKGSVQELLDRAMRERRLAEVDISLAARAVRTEADHETLLPLHLNLTAPTAAAPESAFDPLLDSLARIGRRPREVVLEIGPPFSHVWPEQLLAGLTRLGELGFRLAFDGLGRADLPFTLLAAAPVDVLKLDRSVLRRLPADAGAIAVVESLLHFTSRTNRRLVATGVEQEAQLTAVRKLGVRIAQGNLFAPASDGVNWTNLLTPATPEPDERVVPGPLTAPKVRDFLRPASTLPEDATCDDVRTALAASDAPSGIIGVDEHHCPQWSVDRTRFLVSVTGPYGHALHAKRPAARLADSPHVINAEASALEFLELVTDADWGRTGDDVVVVDEDGTCLGVVLVNEVVRGVAEAKVEEAAALNPLTRLPGSETVAKDVDRRIACREPFVAAWLDVDSFKQVNDNAGFAAGDDLIRALGRTLTDLSGRLRRMTVSHVGGDDFLIACDVDEISTIAGALLDTPWSAEGLPVTVSLATLVCATSTISSYREASRLLAPLKKRAKAVPGSSWVLARPNSERVEVLRGRSAAPQPPRQQRLDQPA</sequence>
<feature type="domain" description="GGDEF" evidence="3">
    <location>
        <begin position="434"/>
        <end position="561"/>
    </location>
</feature>
<feature type="domain" description="EAL" evidence="2">
    <location>
        <begin position="11"/>
        <end position="257"/>
    </location>
</feature>
<dbReference type="SMART" id="SM00267">
    <property type="entry name" value="GGDEF"/>
    <property type="match status" value="1"/>
</dbReference>
<organism evidence="4 5">
    <name type="scientific">Amycolatopsis acidicola</name>
    <dbReference type="NCBI Taxonomy" id="2596893"/>
    <lineage>
        <taxon>Bacteria</taxon>
        <taxon>Bacillati</taxon>
        <taxon>Actinomycetota</taxon>
        <taxon>Actinomycetes</taxon>
        <taxon>Pseudonocardiales</taxon>
        <taxon>Pseudonocardiaceae</taxon>
        <taxon>Amycolatopsis</taxon>
    </lineage>
</organism>
<dbReference type="InterPro" id="IPR001633">
    <property type="entry name" value="EAL_dom"/>
</dbReference>
<dbReference type="InterPro" id="IPR029787">
    <property type="entry name" value="Nucleotide_cyclase"/>
</dbReference>
<dbReference type="InterPro" id="IPR000160">
    <property type="entry name" value="GGDEF_dom"/>
</dbReference>
<evidence type="ECO:0000313" key="5">
    <source>
        <dbReference type="Proteomes" id="UP000319769"/>
    </source>
</evidence>
<evidence type="ECO:0000256" key="1">
    <source>
        <dbReference type="SAM" id="MobiDB-lite"/>
    </source>
</evidence>
<gene>
    <name evidence="4" type="ORF">FPZ12_031095</name>
</gene>
<dbReference type="EMBL" id="VMNW02000062">
    <property type="protein sequence ID" value="KAA9154809.1"/>
    <property type="molecule type" value="Genomic_DNA"/>
</dbReference>
<dbReference type="Pfam" id="PF00563">
    <property type="entry name" value="EAL"/>
    <property type="match status" value="1"/>
</dbReference>
<dbReference type="Gene3D" id="3.20.20.450">
    <property type="entry name" value="EAL domain"/>
    <property type="match status" value="1"/>
</dbReference>
<evidence type="ECO:0000313" key="4">
    <source>
        <dbReference type="EMBL" id="KAA9154809.1"/>
    </source>
</evidence>
<feature type="compositionally biased region" description="Low complexity" evidence="1">
    <location>
        <begin position="571"/>
        <end position="588"/>
    </location>
</feature>
<dbReference type="SMART" id="SM00052">
    <property type="entry name" value="EAL"/>
    <property type="match status" value="1"/>
</dbReference>
<keyword evidence="5" id="KW-1185">Reference proteome</keyword>
<evidence type="ECO:0000259" key="2">
    <source>
        <dbReference type="PROSITE" id="PS50883"/>
    </source>
</evidence>
<dbReference type="InterPro" id="IPR043128">
    <property type="entry name" value="Rev_trsase/Diguanyl_cyclase"/>
</dbReference>
<dbReference type="PROSITE" id="PS50887">
    <property type="entry name" value="GGDEF"/>
    <property type="match status" value="1"/>
</dbReference>
<comment type="caution">
    <text evidence="4">The sequence shown here is derived from an EMBL/GenBank/DDBJ whole genome shotgun (WGS) entry which is preliminary data.</text>
</comment>
<dbReference type="CDD" id="cd01948">
    <property type="entry name" value="EAL"/>
    <property type="match status" value="1"/>
</dbReference>
<dbReference type="Proteomes" id="UP000319769">
    <property type="component" value="Unassembled WGS sequence"/>
</dbReference>
<dbReference type="SUPFAM" id="SSF54631">
    <property type="entry name" value="CBS-domain pair"/>
    <property type="match status" value="1"/>
</dbReference>
<dbReference type="AlphaFoldDB" id="A0A5N0UU13"/>
<dbReference type="PANTHER" id="PTHR33121:SF70">
    <property type="entry name" value="SIGNALING PROTEIN YKOW"/>
    <property type="match status" value="1"/>
</dbReference>
<dbReference type="GO" id="GO:0071111">
    <property type="term" value="F:cyclic-guanylate-specific phosphodiesterase activity"/>
    <property type="evidence" value="ECO:0007669"/>
    <property type="project" value="InterPro"/>
</dbReference>
<dbReference type="PANTHER" id="PTHR33121">
    <property type="entry name" value="CYCLIC DI-GMP PHOSPHODIESTERASE PDEF"/>
    <property type="match status" value="1"/>
</dbReference>
<dbReference type="InterPro" id="IPR046342">
    <property type="entry name" value="CBS_dom_sf"/>
</dbReference>
<reference evidence="4" key="1">
    <citation type="submission" date="2019-09" db="EMBL/GenBank/DDBJ databases">
        <authorList>
            <person name="Teo W.F.A."/>
            <person name="Duangmal K."/>
        </authorList>
    </citation>
    <scope>NUCLEOTIDE SEQUENCE [LARGE SCALE GENOMIC DNA]</scope>
    <source>
        <strain evidence="4">K81G1</strain>
    </source>
</reference>
<accession>A0A5N0UU13</accession>